<reference evidence="1 2" key="1">
    <citation type="journal article" date="2012" name="Genet. Mol. Biol.">
        <title>Analysis of 16S rRNA and mxaF genes revealing insights into Methylobacterium niche-specific plant association.</title>
        <authorList>
            <person name="Dourado M.N."/>
            <person name="Andreote F.D."/>
            <person name="Dini-Andreote F."/>
            <person name="Conti R."/>
            <person name="Araujo J.M."/>
            <person name="Araujo W.L."/>
        </authorList>
    </citation>
    <scope>NUCLEOTIDE SEQUENCE [LARGE SCALE GENOMIC DNA]</scope>
    <source>
        <strain evidence="1 2">SR1.6/6</strain>
    </source>
</reference>
<dbReference type="EMBL" id="CP043538">
    <property type="protein sequence ID" value="QGY01549.1"/>
    <property type="molecule type" value="Genomic_DNA"/>
</dbReference>
<accession>A0A6B9FHU9</accession>
<protein>
    <submittedName>
        <fullName evidence="1">Uncharacterized protein</fullName>
    </submittedName>
</protein>
<dbReference type="OrthoDB" id="9808195at2"/>
<proteinExistence type="predicted"/>
<dbReference type="RefSeq" id="WP_010683286.1">
    <property type="nucleotide sequence ID" value="NZ_CP043538.1"/>
</dbReference>
<sequence length="175" mass="18749">MATVSAIGAAARAQSGRVEALVADLARCGSTDPGFARAPYSVEDIEALAVATPCTADLGRAVGRYVAANTKMTWNVHRTWRGAACRNGAGMQLRKEARQNPIDLTESKTSAHELTVRAGSAQFIRFWDGRAVTSTTGMGAKPNVGLREAAQWRLTLVADLRTVKLIEFYPRSTAV</sequence>
<name>A0A6B9FHU9_9HYPH</name>
<gene>
    <name evidence="1" type="ORF">MMSR116_06260</name>
</gene>
<evidence type="ECO:0000313" key="2">
    <source>
        <dbReference type="Proteomes" id="UP000012488"/>
    </source>
</evidence>
<reference evidence="1 2" key="2">
    <citation type="journal article" date="2013" name="Genome Announc.">
        <title>Draft Genome Sequence of Methylobacterium mesophilicum Strain SR1.6/6, Isolated from Citrus sinensis.</title>
        <authorList>
            <person name="Marinho Almeida D."/>
            <person name="Dini-Andreote F."/>
            <person name="Camargo Neves A.A."/>
            <person name="Juca Ramos R.T."/>
            <person name="Andreote F.D."/>
            <person name="Carneiro A.R."/>
            <person name="Oliveira de Souza Lima A."/>
            <person name="Caracciolo Gomes de Sa P.H."/>
            <person name="Ribeiro Barbosa M.S."/>
            <person name="Araujo W.L."/>
            <person name="Silva A."/>
        </authorList>
    </citation>
    <scope>NUCLEOTIDE SEQUENCE [LARGE SCALE GENOMIC DNA]</scope>
    <source>
        <strain evidence="1 2">SR1.6/6</strain>
    </source>
</reference>
<organism evidence="1 2">
    <name type="scientific">Methylobacterium mesophilicum SR1.6/6</name>
    <dbReference type="NCBI Taxonomy" id="908290"/>
    <lineage>
        <taxon>Bacteria</taxon>
        <taxon>Pseudomonadati</taxon>
        <taxon>Pseudomonadota</taxon>
        <taxon>Alphaproteobacteria</taxon>
        <taxon>Hyphomicrobiales</taxon>
        <taxon>Methylobacteriaceae</taxon>
        <taxon>Methylobacterium</taxon>
    </lineage>
</organism>
<dbReference type="Proteomes" id="UP000012488">
    <property type="component" value="Chromosome"/>
</dbReference>
<dbReference type="KEGG" id="mmes:MMSR116_06260"/>
<dbReference type="AlphaFoldDB" id="A0A6B9FHU9"/>
<evidence type="ECO:0000313" key="1">
    <source>
        <dbReference type="EMBL" id="QGY01549.1"/>
    </source>
</evidence>